<sequence>ETLNAKVIMPVYPKIPHQDYQATYVLFEKLYHDLLNQVADSKQIVVMGDSAGGQIALSFAQLLKEKHIAQPGHIVLISPVLDATMRHPEVPDYLKKDPMVGVDGSVYLAEQWAGDTPLDDYKVSPINGDLDGLGRITLTVGTKEVLYPDALNLSQLLSAKGIEHDFIPGY</sequence>
<dbReference type="Pfam" id="PF07859">
    <property type="entry name" value="Abhydrolase_3"/>
    <property type="match status" value="1"/>
</dbReference>
<name>A0AAW4YC36_STAAU</name>
<evidence type="ECO:0000256" key="1">
    <source>
        <dbReference type="ARBA" id="ARBA00022801"/>
    </source>
</evidence>
<dbReference type="SUPFAM" id="SSF53474">
    <property type="entry name" value="alpha/beta-Hydrolases"/>
    <property type="match status" value="1"/>
</dbReference>
<dbReference type="EMBL" id="JAIUEN010000228">
    <property type="protein sequence ID" value="MCE3363625.1"/>
    <property type="molecule type" value="Genomic_DNA"/>
</dbReference>
<keyword evidence="1 3" id="KW-0378">Hydrolase</keyword>
<dbReference type="InterPro" id="IPR050300">
    <property type="entry name" value="GDXG_lipolytic_enzyme"/>
</dbReference>
<evidence type="ECO:0000313" key="3">
    <source>
        <dbReference type="EMBL" id="MCE3363625.1"/>
    </source>
</evidence>
<dbReference type="InterPro" id="IPR013094">
    <property type="entry name" value="AB_hydrolase_3"/>
</dbReference>
<dbReference type="InterPro" id="IPR029058">
    <property type="entry name" value="AB_hydrolase_fold"/>
</dbReference>
<reference evidence="3" key="2">
    <citation type="submission" date="2023-08" db="EMBL/GenBank/DDBJ databases">
        <authorList>
            <person name="Zhao H."/>
            <person name="Wang X."/>
        </authorList>
    </citation>
    <scope>NUCLEOTIDE SEQUENCE</scope>
    <source>
        <strain evidence="3">NC-4</strain>
    </source>
</reference>
<dbReference type="PANTHER" id="PTHR48081">
    <property type="entry name" value="AB HYDROLASE SUPERFAMILY PROTEIN C4A8.06C"/>
    <property type="match status" value="1"/>
</dbReference>
<feature type="non-terminal residue" evidence="3">
    <location>
        <position position="1"/>
    </location>
</feature>
<organism evidence="3 4">
    <name type="scientific">Staphylococcus aureus</name>
    <dbReference type="NCBI Taxonomy" id="1280"/>
    <lineage>
        <taxon>Bacteria</taxon>
        <taxon>Bacillati</taxon>
        <taxon>Bacillota</taxon>
        <taxon>Bacilli</taxon>
        <taxon>Bacillales</taxon>
        <taxon>Staphylococcaceae</taxon>
        <taxon>Staphylococcus</taxon>
    </lineage>
</organism>
<gene>
    <name evidence="3" type="ORF">LB359_15285</name>
</gene>
<dbReference type="Gene3D" id="3.40.50.1820">
    <property type="entry name" value="alpha/beta hydrolase"/>
    <property type="match status" value="1"/>
</dbReference>
<reference evidence="3" key="1">
    <citation type="journal article" date="2021" name="Front Med (Lausanne)">
        <title>The Prevalence and Determinants of Fusidic Acid Resistance Among Methicillin-Resistant Staphylococcus aureus Clinical Isolates in China.</title>
        <authorList>
            <person name="Zhao H."/>
            <person name="Wang X."/>
            <person name="Wang B."/>
            <person name="Xu Y."/>
            <person name="Rao L."/>
            <person name="Wan B."/>
            <person name="Guo Y."/>
            <person name="Wu X."/>
            <person name="Yu J."/>
            <person name="Chen L."/>
            <person name="Li M."/>
            <person name="Yu F."/>
        </authorList>
    </citation>
    <scope>NUCLEOTIDE SEQUENCE</scope>
    <source>
        <strain evidence="3">NC-4</strain>
    </source>
</reference>
<dbReference type="Proteomes" id="UP001200271">
    <property type="component" value="Unassembled WGS sequence"/>
</dbReference>
<dbReference type="GO" id="GO:0016787">
    <property type="term" value="F:hydrolase activity"/>
    <property type="evidence" value="ECO:0007669"/>
    <property type="project" value="UniProtKB-KW"/>
</dbReference>
<evidence type="ECO:0000313" key="4">
    <source>
        <dbReference type="Proteomes" id="UP001200271"/>
    </source>
</evidence>
<feature type="domain" description="Alpha/beta hydrolase fold-3" evidence="2">
    <location>
        <begin position="2"/>
        <end position="164"/>
    </location>
</feature>
<feature type="non-terminal residue" evidence="3">
    <location>
        <position position="170"/>
    </location>
</feature>
<comment type="caution">
    <text evidence="3">The sequence shown here is derived from an EMBL/GenBank/DDBJ whole genome shotgun (WGS) entry which is preliminary data.</text>
</comment>
<dbReference type="PANTHER" id="PTHR48081:SF8">
    <property type="entry name" value="ALPHA_BETA HYDROLASE FOLD-3 DOMAIN-CONTAINING PROTEIN-RELATED"/>
    <property type="match status" value="1"/>
</dbReference>
<evidence type="ECO:0000259" key="2">
    <source>
        <dbReference type="Pfam" id="PF07859"/>
    </source>
</evidence>
<protein>
    <submittedName>
        <fullName evidence="3">Alpha/beta hydrolase</fullName>
    </submittedName>
</protein>
<dbReference type="AlphaFoldDB" id="A0AAW4YC36"/>
<proteinExistence type="predicted"/>
<accession>A0AAW4YC36</accession>